<proteinExistence type="predicted"/>
<dbReference type="SUPFAM" id="SSF52540">
    <property type="entry name" value="P-loop containing nucleoside triphosphate hydrolases"/>
    <property type="match status" value="1"/>
</dbReference>
<dbReference type="Pfam" id="PF26563">
    <property type="entry name" value="Rv3660c_N"/>
    <property type="match status" value="1"/>
</dbReference>
<feature type="domain" description="Rv3660c-like CheY-like N-terminal" evidence="2">
    <location>
        <begin position="99"/>
        <end position="196"/>
    </location>
</feature>
<dbReference type="EMBL" id="BKDJ01000003">
    <property type="protein sequence ID" value="GER22441.1"/>
    <property type="molecule type" value="Genomic_DNA"/>
</dbReference>
<gene>
    <name evidence="3" type="ORF">NCCP1664_09380</name>
</gene>
<evidence type="ECO:0000313" key="3">
    <source>
        <dbReference type="EMBL" id="GER22441.1"/>
    </source>
</evidence>
<organism evidence="3 4">
    <name type="scientific">Zafaria cholistanensis</name>
    <dbReference type="NCBI Taxonomy" id="1682741"/>
    <lineage>
        <taxon>Bacteria</taxon>
        <taxon>Bacillati</taxon>
        <taxon>Actinomycetota</taxon>
        <taxon>Actinomycetes</taxon>
        <taxon>Micrococcales</taxon>
        <taxon>Micrococcaceae</taxon>
        <taxon>Zafaria</taxon>
    </lineage>
</organism>
<dbReference type="Gene3D" id="3.40.50.300">
    <property type="entry name" value="P-loop containing nucleotide triphosphate hydrolases"/>
    <property type="match status" value="1"/>
</dbReference>
<sequence>MDRNAVSRAGPGRNRRAPDGRPFVAAPPKVPSLAMPLVAAFSRAAPVPLPGLPSRAHPGAAARDTVEGAAKGAVERGTRIRGPVNAEAQDPEAGCLLATGDDALADAVALVAAAAGIRLSVLREVPPPGTPASALLLGPDFAGAEVPGWDARPVVLLGHPPEEELLWRVAAQRPGARVAVLPRAAAWLGEYLGELGLRGGTGRVLVLAGAAGGTGTSTLAALVAGASSLAGARTVLIDADPHSCGMWPVLKPHIPDGAGWEDLGRSSGQLPPAQLAEVLPLAQGAAVLTWSGGPSRTDLPPGLLGEAVSAARRIFDAVVVDAGRTAGIDPALATLADTGLAVLPAGRLHTPVPGVRSGASWGGRPSGSRDGSQVGGAVFGEGPFWQAAVVGRLGVGLDAGRVAAAAGLSLGGYLPWLRIVSRSALEGRLITALARRRVRAPIEELLRRSRTGPAQAA</sequence>
<keyword evidence="4" id="KW-1185">Reference proteome</keyword>
<name>A0A5A7NRJ7_9MICC</name>
<dbReference type="Proteomes" id="UP000325307">
    <property type="component" value="Unassembled WGS sequence"/>
</dbReference>
<dbReference type="InterPro" id="IPR027417">
    <property type="entry name" value="P-loop_NTPase"/>
</dbReference>
<evidence type="ECO:0000259" key="2">
    <source>
        <dbReference type="Pfam" id="PF26563"/>
    </source>
</evidence>
<feature type="region of interest" description="Disordered" evidence="1">
    <location>
        <begin position="1"/>
        <end position="27"/>
    </location>
</feature>
<dbReference type="InterPro" id="IPR059050">
    <property type="entry name" value="Rv3660c_N"/>
</dbReference>
<dbReference type="AlphaFoldDB" id="A0A5A7NRJ7"/>
<accession>A0A5A7NRJ7</accession>
<reference evidence="3 4" key="1">
    <citation type="submission" date="2019-09" db="EMBL/GenBank/DDBJ databases">
        <title>Arthrobacter zafarii sp. nov., a moderately thermotolerant and halotolerant actinobacterium isolated from Cholistan desert soil of Pakistan.</title>
        <authorList>
            <person name="Amin A."/>
            <person name="Ahmed I."/>
            <person name="Khalid N."/>
            <person name="Schumann P."/>
            <person name="Busse H.J."/>
            <person name="Khan I.U."/>
            <person name="Li S."/>
            <person name="Li W.J."/>
        </authorList>
    </citation>
    <scope>NUCLEOTIDE SEQUENCE [LARGE SCALE GENOMIC DNA]</scope>
    <source>
        <strain evidence="3 4">NCCP-1664</strain>
    </source>
</reference>
<evidence type="ECO:0000256" key="1">
    <source>
        <dbReference type="SAM" id="MobiDB-lite"/>
    </source>
</evidence>
<protein>
    <recommendedName>
        <fullName evidence="2">Rv3660c-like CheY-like N-terminal domain-containing protein</fullName>
    </recommendedName>
</protein>
<evidence type="ECO:0000313" key="4">
    <source>
        <dbReference type="Proteomes" id="UP000325307"/>
    </source>
</evidence>
<comment type="caution">
    <text evidence="3">The sequence shown here is derived from an EMBL/GenBank/DDBJ whole genome shotgun (WGS) entry which is preliminary data.</text>
</comment>